<protein>
    <recommendedName>
        <fullName evidence="4">DUF4363 domain-containing protein</fullName>
    </recommendedName>
</protein>
<keyword evidence="1" id="KW-0812">Transmembrane</keyword>
<evidence type="ECO:0000313" key="2">
    <source>
        <dbReference type="EMBL" id="EEG30144.1"/>
    </source>
</evidence>
<reference evidence="2 3" key="2">
    <citation type="submission" date="2009-02" db="EMBL/GenBank/DDBJ databases">
        <title>Draft genome sequence of Clostridium methylpentosum (DSM 5476).</title>
        <authorList>
            <person name="Sudarsanam P."/>
            <person name="Ley R."/>
            <person name="Guruge J."/>
            <person name="Turnbaugh P.J."/>
            <person name="Mahowald M."/>
            <person name="Liep D."/>
            <person name="Gordon J."/>
        </authorList>
    </citation>
    <scope>NUCLEOTIDE SEQUENCE [LARGE SCALE GENOMIC DNA]</scope>
    <source>
        <strain evidence="2 3">DSM 5476</strain>
    </source>
</reference>
<dbReference type="HOGENOM" id="CLU_156635_1_0_9"/>
<keyword evidence="1" id="KW-1133">Transmembrane helix</keyword>
<accession>C0EEF6</accession>
<evidence type="ECO:0000256" key="1">
    <source>
        <dbReference type="SAM" id="Phobius"/>
    </source>
</evidence>
<dbReference type="Pfam" id="PF14276">
    <property type="entry name" value="DUF4363"/>
    <property type="match status" value="1"/>
</dbReference>
<keyword evidence="3" id="KW-1185">Reference proteome</keyword>
<dbReference type="eggNOG" id="ENOG50339AZ">
    <property type="taxonomic scope" value="Bacteria"/>
</dbReference>
<organism evidence="2 3">
    <name type="scientific">[Clostridium] methylpentosum DSM 5476</name>
    <dbReference type="NCBI Taxonomy" id="537013"/>
    <lineage>
        <taxon>Bacteria</taxon>
        <taxon>Bacillati</taxon>
        <taxon>Bacillota</taxon>
        <taxon>Clostridia</taxon>
        <taxon>Eubacteriales</taxon>
        <taxon>Oscillospiraceae</taxon>
        <taxon>Oscillospiraceae incertae sedis</taxon>
    </lineage>
</organism>
<dbReference type="STRING" id="537013.CLOSTMETH_02242"/>
<proteinExistence type="predicted"/>
<dbReference type="AlphaFoldDB" id="C0EEF6"/>
<dbReference type="InterPro" id="IPR025373">
    <property type="entry name" value="DUF4363"/>
</dbReference>
<comment type="caution">
    <text evidence="2">The sequence shown here is derived from an EMBL/GenBank/DDBJ whole genome shotgun (WGS) entry which is preliminary data.</text>
</comment>
<dbReference type="EMBL" id="ACEC01000070">
    <property type="protein sequence ID" value="EEG30144.1"/>
    <property type="molecule type" value="Genomic_DNA"/>
</dbReference>
<feature type="transmembrane region" description="Helical" evidence="1">
    <location>
        <begin position="6"/>
        <end position="26"/>
    </location>
</feature>
<evidence type="ECO:0000313" key="3">
    <source>
        <dbReference type="Proteomes" id="UP000003340"/>
    </source>
</evidence>
<sequence>MKRMVWSIAIITVIIGASVFGIFNLIHVSDEMLELTSSAQKAVDDEDIKKAEELTEQLSSFWDQQHRTLILYVRHNDVDEISKYLSELKQLLEHGNYSEYSSRISHVELLLQHLLDSEIPTIQNIL</sequence>
<gene>
    <name evidence="2" type="ORF">CLOSTMETH_02242</name>
</gene>
<evidence type="ECO:0008006" key="4">
    <source>
        <dbReference type="Google" id="ProtNLM"/>
    </source>
</evidence>
<name>C0EEF6_9FIRM</name>
<keyword evidence="1" id="KW-0472">Membrane</keyword>
<reference evidence="2 3" key="1">
    <citation type="submission" date="2009-01" db="EMBL/GenBank/DDBJ databases">
        <authorList>
            <person name="Fulton L."/>
            <person name="Clifton S."/>
            <person name="Fulton B."/>
            <person name="Xu J."/>
            <person name="Minx P."/>
            <person name="Pepin K.H."/>
            <person name="Johnson M."/>
            <person name="Bhonagiri V."/>
            <person name="Nash W.E."/>
            <person name="Mardis E.R."/>
            <person name="Wilson R.K."/>
        </authorList>
    </citation>
    <scope>NUCLEOTIDE SEQUENCE [LARGE SCALE GENOMIC DNA]</scope>
    <source>
        <strain evidence="2 3">DSM 5476</strain>
    </source>
</reference>
<dbReference type="Proteomes" id="UP000003340">
    <property type="component" value="Unassembled WGS sequence"/>
</dbReference>